<dbReference type="AlphaFoldDB" id="A0AA96V8W6"/>
<evidence type="ECO:0000313" key="3">
    <source>
        <dbReference type="Proteomes" id="UP001302662"/>
    </source>
</evidence>
<feature type="region of interest" description="Disordered" evidence="1">
    <location>
        <begin position="1"/>
        <end position="27"/>
    </location>
</feature>
<dbReference type="KEGG" id="mees:MmiEs2_05780"/>
<accession>A0AA96V8W6</accession>
<dbReference type="Proteomes" id="UP001302662">
    <property type="component" value="Chromosome"/>
</dbReference>
<dbReference type="EMBL" id="CP131062">
    <property type="protein sequence ID" value="WNY28393.1"/>
    <property type="molecule type" value="Genomic_DNA"/>
</dbReference>
<feature type="compositionally biased region" description="Polar residues" evidence="1">
    <location>
        <begin position="10"/>
        <end position="24"/>
    </location>
</feature>
<proteinExistence type="predicted"/>
<sequence>MRNKKRDENSFPTGDKTATGTDYSKMSPLVRIQNPSLLSLLFSKNRK</sequence>
<reference evidence="2 3" key="1">
    <citation type="submission" date="2023-07" db="EMBL/GenBank/DDBJ databases">
        <title>Closed genome sequence of Methanimicrococcus sp. Es2.</title>
        <authorList>
            <person name="Protasov E."/>
            <person name="Platt K."/>
            <person name="Reeh H."/>
            <person name="Poehlein A."/>
            <person name="Daniel R."/>
            <person name="Brune A."/>
        </authorList>
    </citation>
    <scope>NUCLEOTIDE SEQUENCE [LARGE SCALE GENOMIC DNA]</scope>
    <source>
        <strain evidence="2 3">Es2</strain>
    </source>
</reference>
<protein>
    <submittedName>
        <fullName evidence="2">Uncharacterized protein</fullName>
    </submittedName>
</protein>
<organism evidence="2 3">
    <name type="scientific">Methanimicrococcus stummii</name>
    <dbReference type="NCBI Taxonomy" id="3028294"/>
    <lineage>
        <taxon>Archaea</taxon>
        <taxon>Methanobacteriati</taxon>
        <taxon>Methanobacteriota</taxon>
        <taxon>Stenosarchaea group</taxon>
        <taxon>Methanomicrobia</taxon>
        <taxon>Methanosarcinales</taxon>
        <taxon>Methanosarcinaceae</taxon>
        <taxon>Methanimicrococcus</taxon>
    </lineage>
</organism>
<name>A0AA96V8W6_9EURY</name>
<evidence type="ECO:0000313" key="2">
    <source>
        <dbReference type="EMBL" id="WNY28393.1"/>
    </source>
</evidence>
<evidence type="ECO:0000256" key="1">
    <source>
        <dbReference type="SAM" id="MobiDB-lite"/>
    </source>
</evidence>
<keyword evidence="3" id="KW-1185">Reference proteome</keyword>
<gene>
    <name evidence="2" type="ORF">MmiEs2_05780</name>
</gene>